<dbReference type="Proteomes" id="UP000001890">
    <property type="component" value="Chromosome"/>
</dbReference>
<protein>
    <submittedName>
        <fullName evidence="1">Uncharacterized protein</fullName>
    </submittedName>
</protein>
<name>D2U9F8_XANAP</name>
<reference evidence="1 2" key="1">
    <citation type="journal article" date="2009" name="BMC Genomics">
        <title>The complete genome sequence of Xanthomonas albilineans provides new insights into the reductive genome evolution of the xylem-limited Xanthomonadaceae.</title>
        <authorList>
            <person name="Pieretti I."/>
            <person name="Royer M."/>
            <person name="Barbe V."/>
            <person name="Carrere S."/>
            <person name="Koebnik R."/>
            <person name="Cociancich S."/>
            <person name="Couloux A."/>
            <person name="Darrasse A."/>
            <person name="Gouzy J."/>
            <person name="Jacques M.A."/>
            <person name="Lauber E."/>
            <person name="Manceau C."/>
            <person name="Mangenot S."/>
            <person name="Poussier S."/>
            <person name="Segurens B."/>
            <person name="Szurek B."/>
            <person name="Verdier V."/>
            <person name="Arlat M."/>
            <person name="Rott P."/>
        </authorList>
    </citation>
    <scope>NUCLEOTIDE SEQUENCE [LARGE SCALE GENOMIC DNA]</scope>
    <source>
        <strain evidence="2">GPE PC73 / CFBP 7063</strain>
    </source>
</reference>
<dbReference type="STRING" id="380358.XALC_0201"/>
<evidence type="ECO:0000313" key="1">
    <source>
        <dbReference type="EMBL" id="CBA14746.1"/>
    </source>
</evidence>
<keyword evidence="2" id="KW-1185">Reference proteome</keyword>
<dbReference type="KEGG" id="xal:XALC_0201"/>
<proteinExistence type="predicted"/>
<evidence type="ECO:0000313" key="2">
    <source>
        <dbReference type="Proteomes" id="UP000001890"/>
    </source>
</evidence>
<gene>
    <name evidence="1" type="ordered locus">XALc_0201</name>
</gene>
<dbReference type="EMBL" id="FP565176">
    <property type="protein sequence ID" value="CBA14746.1"/>
    <property type="molecule type" value="Genomic_DNA"/>
</dbReference>
<sequence>MVKICELCEENREMAEELKKYAEETGRIAALLHYAQRDIARLDSARIILGDTEFVGIDLRSAIDASIAAKKDAQG</sequence>
<accession>D2U9F8</accession>
<dbReference type="AlphaFoldDB" id="D2U9F8"/>
<organism evidence="1 2">
    <name type="scientific">Xanthomonas albilineans (strain GPE PC73 / CFBP 7063)</name>
    <dbReference type="NCBI Taxonomy" id="380358"/>
    <lineage>
        <taxon>Bacteria</taxon>
        <taxon>Pseudomonadati</taxon>
        <taxon>Pseudomonadota</taxon>
        <taxon>Gammaproteobacteria</taxon>
        <taxon>Lysobacterales</taxon>
        <taxon>Lysobacteraceae</taxon>
        <taxon>Xanthomonas</taxon>
    </lineage>
</organism>